<dbReference type="KEGG" id="fne:FSDG_01997"/>
<dbReference type="RefSeq" id="WP_016361414.1">
    <property type="nucleotide sequence ID" value="NZ_AKBT01000001.1"/>
</dbReference>
<dbReference type="InterPro" id="IPR017853">
    <property type="entry name" value="GH"/>
</dbReference>
<evidence type="ECO:0000313" key="2">
    <source>
        <dbReference type="Proteomes" id="UP000002799"/>
    </source>
</evidence>
<protein>
    <submittedName>
        <fullName evidence="1">Uncharacterized protein</fullName>
    </submittedName>
</protein>
<dbReference type="SUPFAM" id="SSF51445">
    <property type="entry name" value="(Trans)glycosidases"/>
    <property type="match status" value="1"/>
</dbReference>
<name>A0A140PVJ9_9FUSO</name>
<evidence type="ECO:0000313" key="1">
    <source>
        <dbReference type="EMBL" id="EEO43438.2"/>
    </source>
</evidence>
<dbReference type="HOGENOM" id="CLU_070568_0_0_0"/>
<dbReference type="Gene3D" id="3.20.20.80">
    <property type="entry name" value="Glycosidases"/>
    <property type="match status" value="1"/>
</dbReference>
<dbReference type="Proteomes" id="UP000002799">
    <property type="component" value="Chromosome"/>
</dbReference>
<organism evidence="1">
    <name type="scientific">Fusobacterium animalis 7_1</name>
    <dbReference type="NCBI Taxonomy" id="457405"/>
    <lineage>
        <taxon>Bacteria</taxon>
        <taxon>Fusobacteriati</taxon>
        <taxon>Fusobacteriota</taxon>
        <taxon>Fusobacteriia</taxon>
        <taxon>Fusobacteriales</taxon>
        <taxon>Fusobacteriaceae</taxon>
        <taxon>Fusobacterium</taxon>
    </lineage>
</organism>
<gene>
    <name evidence="1" type="ORF">FSDG_01997</name>
</gene>
<proteinExistence type="predicted"/>
<sequence length="297" mass="35548">MFRLKSSFYLLMIYFLFNFSLNSFSSEIKIPKKIYGITIDDGWYDEVKTEDIIEGIKKLPVKPTVRIVMSKDIKAKDYVSLFKEIHKVAYIMAQPVDSFEMNTYKNVESYKNRFEDSYKYLKDYVDIWEIGNEVNGEEWIKENPKFTAKKIYSAYKFIKNKNGVTALTPYYFLPEENKISMENWLKKYIPADMKNELDYIFISYYEDDNDGFQPKWEDIFKNLEKTFPNSKLGIGECGNTAKNATNQSKIKMINHYYTMPKYTANYVGGYFWWYWVQDCIPYKNNEVWSEIYKNMKN</sequence>
<reference evidence="1 2" key="1">
    <citation type="submission" date="2013-11" db="EMBL/GenBank/DDBJ databases">
        <title>The Genome Sequence of Fusobacterium sp. 7_1.</title>
        <authorList>
            <consortium name="The Broad Institute Genome Sequencing Platform"/>
            <person name="Earl A."/>
            <person name="Ward D."/>
            <person name="Feldgarden M."/>
            <person name="Gevers D."/>
            <person name="Strauss J."/>
            <person name="Ambrose C.E."/>
            <person name="Allen-Vercoe E."/>
            <person name="Walker B."/>
            <person name="Young S.K."/>
            <person name="Zeng Q."/>
            <person name="Gargeya S."/>
            <person name="Fitzgerald M."/>
            <person name="Haas B."/>
            <person name="Abouelleil A."/>
            <person name="Alvarado L."/>
            <person name="Arachchi H.M."/>
            <person name="Berlin A.M."/>
            <person name="Chapman S.B."/>
            <person name="Goldberg J."/>
            <person name="Griggs A."/>
            <person name="Gujja S."/>
            <person name="Hansen M."/>
            <person name="Howarth C."/>
            <person name="Imamovic A."/>
            <person name="Larimer J."/>
            <person name="McCowen C."/>
            <person name="Montmayeur A."/>
            <person name="Murphy C."/>
            <person name="Neiman D."/>
            <person name="Pearson M."/>
            <person name="Priest M."/>
            <person name="Roberts A."/>
            <person name="Saif S."/>
            <person name="Shea T."/>
            <person name="Sisk P."/>
            <person name="Sykes S."/>
            <person name="Wortman J."/>
            <person name="Nusbaum C."/>
            <person name="Birren B."/>
        </authorList>
    </citation>
    <scope>NUCLEOTIDE SEQUENCE [LARGE SCALE GENOMIC DNA]</scope>
    <source>
        <strain evidence="1 2">7_1</strain>
    </source>
</reference>
<dbReference type="EMBL" id="CP007062">
    <property type="protein sequence ID" value="EEO43438.2"/>
    <property type="molecule type" value="Genomic_DNA"/>
</dbReference>
<dbReference type="AlphaFoldDB" id="A0A140PVJ9"/>
<accession>A0A140PVJ9</accession>
<dbReference type="eggNOG" id="COG3291">
    <property type="taxonomic scope" value="Bacteria"/>
</dbReference>